<comment type="similarity">
    <text evidence="1 3">Belongs to the short-chain dehydrogenases/reductases (SDR) family.</text>
</comment>
<evidence type="ECO:0000256" key="3">
    <source>
        <dbReference type="RuleBase" id="RU000363"/>
    </source>
</evidence>
<comment type="caution">
    <text evidence="4">The sequence shown here is derived from an EMBL/GenBank/DDBJ whole genome shotgun (WGS) entry which is preliminary data.</text>
</comment>
<dbReference type="AlphaFoldDB" id="A0A6N7Z047"/>
<dbReference type="Pfam" id="PF00106">
    <property type="entry name" value="adh_short"/>
    <property type="match status" value="1"/>
</dbReference>
<dbReference type="Gene3D" id="3.40.50.720">
    <property type="entry name" value="NAD(P)-binding Rossmann-like Domain"/>
    <property type="match status" value="1"/>
</dbReference>
<dbReference type="OrthoDB" id="3691025at2"/>
<accession>A0A6N7Z047</accession>
<dbReference type="PANTHER" id="PTHR24322">
    <property type="entry name" value="PKSB"/>
    <property type="match status" value="1"/>
</dbReference>
<dbReference type="PROSITE" id="PS00061">
    <property type="entry name" value="ADH_SHORT"/>
    <property type="match status" value="1"/>
</dbReference>
<dbReference type="InterPro" id="IPR036291">
    <property type="entry name" value="NAD(P)-bd_dom_sf"/>
</dbReference>
<dbReference type="Proteomes" id="UP000440096">
    <property type="component" value="Unassembled WGS sequence"/>
</dbReference>
<evidence type="ECO:0000256" key="2">
    <source>
        <dbReference type="ARBA" id="ARBA00023002"/>
    </source>
</evidence>
<dbReference type="PANTHER" id="PTHR24322:SF736">
    <property type="entry name" value="RETINOL DEHYDROGENASE 10"/>
    <property type="match status" value="1"/>
</dbReference>
<dbReference type="CDD" id="cd05233">
    <property type="entry name" value="SDR_c"/>
    <property type="match status" value="1"/>
</dbReference>
<name>A0A6N7Z047_9PSEU</name>
<dbReference type="EMBL" id="WMBA01000004">
    <property type="protein sequence ID" value="MTD53121.1"/>
    <property type="molecule type" value="Genomic_DNA"/>
</dbReference>
<dbReference type="PRINTS" id="PR00081">
    <property type="entry name" value="GDHRDH"/>
</dbReference>
<dbReference type="PRINTS" id="PR00080">
    <property type="entry name" value="SDRFAMILY"/>
</dbReference>
<evidence type="ECO:0000313" key="5">
    <source>
        <dbReference type="Proteomes" id="UP000440096"/>
    </source>
</evidence>
<keyword evidence="2" id="KW-0560">Oxidoreductase</keyword>
<dbReference type="GO" id="GO:0016616">
    <property type="term" value="F:oxidoreductase activity, acting on the CH-OH group of donors, NAD or NADP as acceptor"/>
    <property type="evidence" value="ECO:0007669"/>
    <property type="project" value="TreeGrafter"/>
</dbReference>
<evidence type="ECO:0000313" key="4">
    <source>
        <dbReference type="EMBL" id="MTD53121.1"/>
    </source>
</evidence>
<dbReference type="InterPro" id="IPR020904">
    <property type="entry name" value="Sc_DH/Rdtase_CS"/>
</dbReference>
<dbReference type="InterPro" id="IPR002347">
    <property type="entry name" value="SDR_fam"/>
</dbReference>
<dbReference type="RefSeq" id="WP_154755382.1">
    <property type="nucleotide sequence ID" value="NZ_WMBA01000004.1"/>
</dbReference>
<keyword evidence="5" id="KW-1185">Reference proteome</keyword>
<organism evidence="4 5">
    <name type="scientific">Amycolatopsis pithecellobii</name>
    <dbReference type="NCBI Taxonomy" id="664692"/>
    <lineage>
        <taxon>Bacteria</taxon>
        <taxon>Bacillati</taxon>
        <taxon>Actinomycetota</taxon>
        <taxon>Actinomycetes</taxon>
        <taxon>Pseudonocardiales</taxon>
        <taxon>Pseudonocardiaceae</taxon>
        <taxon>Amycolatopsis</taxon>
    </lineage>
</organism>
<sequence>MNRFDGVVGVVTGGASGIGREIAIGLSALGMRLALIDLDGAGLAETVSLTTGPERHRAFTVDVADAAAVDAVTARIVEDLGTPGMLVSSAGRLGPHRPAVWELTPQDWTDVFGANLYGSVNFTRALVPLMRAAARPAHIVTIASLAGLVAEDRLGAYVAAKRALISFTETLRLQLAADEAGIGVTLVCPGGVPTNLNAALRATARSSSSDWLTAAEVAKKVIDAVHRGDFYVFTHASSEERIRRYYESVLG</sequence>
<protein>
    <submittedName>
        <fullName evidence="4">SDR family NAD(P)-dependent oxidoreductase</fullName>
    </submittedName>
</protein>
<gene>
    <name evidence="4" type="ORF">GKO32_03885</name>
</gene>
<proteinExistence type="inferred from homology"/>
<dbReference type="SUPFAM" id="SSF51735">
    <property type="entry name" value="NAD(P)-binding Rossmann-fold domains"/>
    <property type="match status" value="1"/>
</dbReference>
<evidence type="ECO:0000256" key="1">
    <source>
        <dbReference type="ARBA" id="ARBA00006484"/>
    </source>
</evidence>
<reference evidence="4 5" key="1">
    <citation type="submission" date="2019-11" db="EMBL/GenBank/DDBJ databases">
        <title>Draft genome of Amycolatopsis RM579.</title>
        <authorList>
            <person name="Duangmal K."/>
            <person name="Mingma R."/>
        </authorList>
    </citation>
    <scope>NUCLEOTIDE SEQUENCE [LARGE SCALE GENOMIC DNA]</scope>
    <source>
        <strain evidence="4 5">RM579</strain>
    </source>
</reference>